<dbReference type="KEGG" id="scw:TU94_14400"/>
<keyword evidence="2" id="KW-0732">Signal</keyword>
<evidence type="ECO:0000313" key="4">
    <source>
        <dbReference type="Proteomes" id="UP000032234"/>
    </source>
</evidence>
<protein>
    <recommendedName>
        <fullName evidence="5">Secreted protein</fullName>
    </recommendedName>
</protein>
<feature type="region of interest" description="Disordered" evidence="1">
    <location>
        <begin position="26"/>
        <end position="108"/>
    </location>
</feature>
<feature type="chain" id="PRO_5038922883" description="Secreted protein" evidence="2">
    <location>
        <begin position="21"/>
        <end position="194"/>
    </location>
</feature>
<dbReference type="PATRIC" id="fig|477245.3.peg.3057"/>
<dbReference type="AlphaFoldDB" id="A0A0C5GE06"/>
<evidence type="ECO:0008006" key="5">
    <source>
        <dbReference type="Google" id="ProtNLM"/>
    </source>
</evidence>
<keyword evidence="4" id="KW-1185">Reference proteome</keyword>
<dbReference type="OrthoDB" id="4334411at2"/>
<dbReference type="EMBL" id="CP010849">
    <property type="protein sequence ID" value="AJP02496.1"/>
    <property type="molecule type" value="Genomic_DNA"/>
</dbReference>
<feature type="compositionally biased region" description="Acidic residues" evidence="1">
    <location>
        <begin position="74"/>
        <end position="84"/>
    </location>
</feature>
<evidence type="ECO:0000313" key="3">
    <source>
        <dbReference type="EMBL" id="AJP02496.1"/>
    </source>
</evidence>
<proteinExistence type="predicted"/>
<dbReference type="HOGENOM" id="CLU_088589_0_0_11"/>
<sequence>MNRRVRAVRFTAVSALVVLALTGFSTGRGHGGGHGGDGGGGGGCSSSGQDHDGASSSSGGGSYQDSGHDGHDDYDPDEYGDYEYGDTGGSGSGGSGTGGSTGSSQLQDAEAELVTCATVAEPHAVVEVTNPNTRGGTFRVRVDFTDDATHRALDSAYQDVTLGAAETRRIEVPFHGSVAALDHCEVVPDAAPTR</sequence>
<gene>
    <name evidence="3" type="ORF">TU94_14400</name>
</gene>
<accession>A0A0C5GE06</accession>
<feature type="compositionally biased region" description="Gly residues" evidence="1">
    <location>
        <begin position="86"/>
        <end position="101"/>
    </location>
</feature>
<evidence type="ECO:0000256" key="1">
    <source>
        <dbReference type="SAM" id="MobiDB-lite"/>
    </source>
</evidence>
<organism evidence="3 4">
    <name type="scientific">Streptomyces cyaneogriseus subsp. noncyanogenus</name>
    <dbReference type="NCBI Taxonomy" id="477245"/>
    <lineage>
        <taxon>Bacteria</taxon>
        <taxon>Bacillati</taxon>
        <taxon>Actinomycetota</taxon>
        <taxon>Actinomycetes</taxon>
        <taxon>Kitasatosporales</taxon>
        <taxon>Streptomycetaceae</taxon>
        <taxon>Streptomyces</taxon>
    </lineage>
</organism>
<dbReference type="RefSeq" id="WP_044382224.1">
    <property type="nucleotide sequence ID" value="NZ_CP010849.1"/>
</dbReference>
<reference evidence="3 4" key="1">
    <citation type="submission" date="2015-02" db="EMBL/GenBank/DDBJ databases">
        <title>Genome sequence of thermotolerant Streptomyces cyaneogriseus subsp. Noncyanogenus NMWT1, the producer of nematocidal antibiotics nemadectin.</title>
        <authorList>
            <person name="Wang H."/>
            <person name="Li C."/>
            <person name="Xiang W."/>
            <person name="Wang X."/>
        </authorList>
    </citation>
    <scope>NUCLEOTIDE SEQUENCE [LARGE SCALE GENOMIC DNA]</scope>
    <source>
        <strain evidence="3 4">NMWT 1</strain>
    </source>
</reference>
<evidence type="ECO:0000256" key="2">
    <source>
        <dbReference type="SAM" id="SignalP"/>
    </source>
</evidence>
<name>A0A0C5GE06_9ACTN</name>
<feature type="signal peptide" evidence="2">
    <location>
        <begin position="1"/>
        <end position="20"/>
    </location>
</feature>
<dbReference type="Proteomes" id="UP000032234">
    <property type="component" value="Chromosome"/>
</dbReference>
<feature type="compositionally biased region" description="Gly residues" evidence="1">
    <location>
        <begin position="26"/>
        <end position="45"/>
    </location>
</feature>